<dbReference type="EC" id="2.7.7.7" evidence="2"/>
<proteinExistence type="predicted"/>
<evidence type="ECO:0000313" key="9">
    <source>
        <dbReference type="Proteomes" id="UP000597613"/>
    </source>
</evidence>
<sequence length="552" mass="61900">MHLANLPSTSNCCVDAEARPGFAGAWSGTVTRTSSTKPPSPLVIPRRYLALVFPWLPIERLRTMRPHLFVGRAETPIAFVETVSGGIRLKALDREAMRAGLRPGLTLADARAQVPELEVYEHDAHADHEWLERLADGCQRYTPSVALDEPDGLILDIAGCVHEFEGERRLAADLEERLARRGLLVRHAFGDTPDTARALARFAGAPAPDEKRAVKRLPVAALGLDEDATTALSRAGLKTVGDVMARPLATIAARFGEEAAMMIRRLDGSVKGPIVARRTVAKIGVERRFAEPIARTEYALEVIAELAAEAAEQLTQRHEGGRRWEARLFRADGLVQRLRIETGQPTRDVTLLMRLFRERIDSLADPLDPGFGYDLVRLDVALAEKLDASQLKLEGGEAQKGEVVHLVDQLGTRLGRTRVRRFSARDSHIPEQAELMLPAAETPAPTPWTAPETGEPPLRPIYLFDPPQPIESMMAEVPDGPPHRFRWRRTVHDVAHSEGPERIAGEWWRRQDIPTRDYYRIEDRRGRRFWIFRHGLYSEMESPRWYLHGVFA</sequence>
<dbReference type="InterPro" id="IPR050356">
    <property type="entry name" value="SulA_CellDiv_inhibitor"/>
</dbReference>
<dbReference type="InterPro" id="IPR001126">
    <property type="entry name" value="UmuC"/>
</dbReference>
<comment type="function">
    <text evidence="4">Poorly processive, error-prone DNA polymerase involved in untargeted mutagenesis. Copies undamaged DNA at stalled replication forks, which arise in vivo from mismatched or misaligned primer ends. These misaligned primers can be extended by PolIV. Exhibits no 3'-5' exonuclease (proofreading) activity. May be involved in translesional synthesis, in conjunction with the beta clamp from PolIII.</text>
</comment>
<reference evidence="8 9" key="1">
    <citation type="submission" date="2020-08" db="EMBL/GenBank/DDBJ databases">
        <title>Putative novel bacterial strains isolated from necrotic wheat leaf tissues caused by Xanthomonas translucens.</title>
        <authorList>
            <person name="Tambong J.T."/>
        </authorList>
    </citation>
    <scope>NUCLEOTIDE SEQUENCE [LARGE SCALE GENOMIC DNA]</scope>
    <source>
        <strain evidence="9">DOAB 1063</strain>
    </source>
</reference>
<gene>
    <name evidence="8" type="ORF">H8S47_03030</name>
</gene>
<evidence type="ECO:0000256" key="2">
    <source>
        <dbReference type="ARBA" id="ARBA00012417"/>
    </source>
</evidence>
<evidence type="ECO:0000256" key="3">
    <source>
        <dbReference type="ARBA" id="ARBA00022763"/>
    </source>
</evidence>
<feature type="domain" description="DNA polymerase Y-family little finger" evidence="7">
    <location>
        <begin position="283"/>
        <end position="387"/>
    </location>
</feature>
<keyword evidence="9" id="KW-1185">Reference proteome</keyword>
<dbReference type="EMBL" id="JACONT010000004">
    <property type="protein sequence ID" value="MBC3940657.1"/>
    <property type="molecule type" value="Genomic_DNA"/>
</dbReference>
<dbReference type="Pfam" id="PF00817">
    <property type="entry name" value="IMS"/>
    <property type="match status" value="1"/>
</dbReference>
<evidence type="ECO:0000259" key="7">
    <source>
        <dbReference type="Pfam" id="PF11799"/>
    </source>
</evidence>
<accession>A0ABR7AL34</accession>
<comment type="catalytic activity">
    <reaction evidence="5">
        <text>DNA(n) + a 2'-deoxyribonucleoside 5'-triphosphate = DNA(n+1) + diphosphate</text>
        <dbReference type="Rhea" id="RHEA:22508"/>
        <dbReference type="Rhea" id="RHEA-COMP:17339"/>
        <dbReference type="Rhea" id="RHEA-COMP:17340"/>
        <dbReference type="ChEBI" id="CHEBI:33019"/>
        <dbReference type="ChEBI" id="CHEBI:61560"/>
        <dbReference type="ChEBI" id="CHEBI:173112"/>
        <dbReference type="EC" id="2.7.7.7"/>
    </reaction>
</comment>
<name>A0ABR7AL34_9SPHN</name>
<evidence type="ECO:0000259" key="6">
    <source>
        <dbReference type="Pfam" id="PF00817"/>
    </source>
</evidence>
<evidence type="ECO:0000256" key="5">
    <source>
        <dbReference type="ARBA" id="ARBA00049244"/>
    </source>
</evidence>
<dbReference type="PANTHER" id="PTHR35369">
    <property type="entry name" value="BLR3025 PROTEIN-RELATED"/>
    <property type="match status" value="1"/>
</dbReference>
<feature type="domain" description="UmuC" evidence="6">
    <location>
        <begin position="92"/>
        <end position="198"/>
    </location>
</feature>
<dbReference type="InterPro" id="IPR043502">
    <property type="entry name" value="DNA/RNA_pol_sf"/>
</dbReference>
<dbReference type="SUPFAM" id="SSF56672">
    <property type="entry name" value="DNA/RNA polymerases"/>
    <property type="match status" value="1"/>
</dbReference>
<dbReference type="CDD" id="cd03468">
    <property type="entry name" value="PolY_like"/>
    <property type="match status" value="1"/>
</dbReference>
<evidence type="ECO:0000313" key="8">
    <source>
        <dbReference type="EMBL" id="MBC3940657.1"/>
    </source>
</evidence>
<protein>
    <recommendedName>
        <fullName evidence="2">DNA-directed DNA polymerase</fullName>
        <ecNumber evidence="2">2.7.7.7</ecNumber>
    </recommendedName>
</protein>
<dbReference type="PANTHER" id="PTHR35369:SF2">
    <property type="entry name" value="BLR3025 PROTEIN"/>
    <property type="match status" value="1"/>
</dbReference>
<keyword evidence="3" id="KW-0227">DNA damage</keyword>
<dbReference type="InterPro" id="IPR017961">
    <property type="entry name" value="DNA_pol_Y-fam_little_finger"/>
</dbReference>
<comment type="subunit">
    <text evidence="1">Monomer.</text>
</comment>
<comment type="caution">
    <text evidence="8">The sequence shown here is derived from an EMBL/GenBank/DDBJ whole genome shotgun (WGS) entry which is preliminary data.</text>
</comment>
<dbReference type="Pfam" id="PF11799">
    <property type="entry name" value="IMS_C"/>
    <property type="match status" value="1"/>
</dbReference>
<evidence type="ECO:0000256" key="4">
    <source>
        <dbReference type="ARBA" id="ARBA00025589"/>
    </source>
</evidence>
<dbReference type="Proteomes" id="UP000597613">
    <property type="component" value="Unassembled WGS sequence"/>
</dbReference>
<evidence type="ECO:0000256" key="1">
    <source>
        <dbReference type="ARBA" id="ARBA00011245"/>
    </source>
</evidence>
<organism evidence="8 9">
    <name type="scientific">Sphingomonas albertensis</name>
    <dbReference type="NCBI Taxonomy" id="2762591"/>
    <lineage>
        <taxon>Bacteria</taxon>
        <taxon>Pseudomonadati</taxon>
        <taxon>Pseudomonadota</taxon>
        <taxon>Alphaproteobacteria</taxon>
        <taxon>Sphingomonadales</taxon>
        <taxon>Sphingomonadaceae</taxon>
        <taxon>Sphingomonas</taxon>
    </lineage>
</organism>